<dbReference type="EMBL" id="ML996580">
    <property type="protein sequence ID" value="KAF2754609.1"/>
    <property type="molecule type" value="Genomic_DNA"/>
</dbReference>
<keyword evidence="2" id="KW-1133">Transmembrane helix</keyword>
<feature type="transmembrane region" description="Helical" evidence="2">
    <location>
        <begin position="217"/>
        <end position="243"/>
    </location>
</feature>
<feature type="transmembrane region" description="Helical" evidence="2">
    <location>
        <begin position="263"/>
        <end position="282"/>
    </location>
</feature>
<keyword evidence="2" id="KW-0472">Membrane</keyword>
<gene>
    <name evidence="3" type="ORF">EJ05DRAFT_514061</name>
</gene>
<dbReference type="RefSeq" id="XP_033597060.1">
    <property type="nucleotide sequence ID" value="XM_033748492.1"/>
</dbReference>
<evidence type="ECO:0000256" key="1">
    <source>
        <dbReference type="SAM" id="MobiDB-lite"/>
    </source>
</evidence>
<evidence type="ECO:0000256" key="2">
    <source>
        <dbReference type="SAM" id="Phobius"/>
    </source>
</evidence>
<name>A0A6A6VXQ7_9PEZI</name>
<feature type="region of interest" description="Disordered" evidence="1">
    <location>
        <begin position="1"/>
        <end position="49"/>
    </location>
</feature>
<feature type="compositionally biased region" description="Pro residues" evidence="1">
    <location>
        <begin position="80"/>
        <end position="97"/>
    </location>
</feature>
<keyword evidence="2" id="KW-0812">Transmembrane</keyword>
<evidence type="ECO:0000313" key="3">
    <source>
        <dbReference type="EMBL" id="KAF2754609.1"/>
    </source>
</evidence>
<accession>A0A6A6VXQ7</accession>
<feature type="transmembrane region" description="Helical" evidence="2">
    <location>
        <begin position="360"/>
        <end position="385"/>
    </location>
</feature>
<dbReference type="AlphaFoldDB" id="A0A6A6VXQ7"/>
<protein>
    <submittedName>
        <fullName evidence="3">Uncharacterized protein</fullName>
    </submittedName>
</protein>
<sequence>MSSPSKRMSSTFTVSPITPDSSWPPLNRLPRRPASPDLSQSHSNGFRDSFTLWNRRSRHQNLRDEIPSIPISPKTAYIPYDPPLSQSPPPPSPPLSPPADHLSTYSVSIYSRPCSTRLTALSPPSIPPRSLGRHTYQHIQPPLSLANIDEVRASNTSRLDAPFTPSIPDDVLLRHTGNAPPTYSSHEPRRVPYLTESQRSMADFTCRAHVVHPRKSISALGMTSGILHVFVLFTSSTVVGLLGHSMSMYDERTWPRGTSLVPTIVLLVVALLVLVGSVVLLVHSVWRIRQRKIVLMLGVLGLVCAWTAGIAVFGIMDQDGGGSGSGSGIQALRGVACGIDDRGGMGGDGMFGLVCTEQDVAFWVALVAGIVEVLCLATVVAEYCVESTAGGTKHWRGQRWLSH</sequence>
<proteinExistence type="predicted"/>
<dbReference type="GeneID" id="54489546"/>
<evidence type="ECO:0000313" key="4">
    <source>
        <dbReference type="Proteomes" id="UP000799437"/>
    </source>
</evidence>
<reference evidence="3" key="1">
    <citation type="journal article" date="2020" name="Stud. Mycol.">
        <title>101 Dothideomycetes genomes: a test case for predicting lifestyles and emergence of pathogens.</title>
        <authorList>
            <person name="Haridas S."/>
            <person name="Albert R."/>
            <person name="Binder M."/>
            <person name="Bloem J."/>
            <person name="Labutti K."/>
            <person name="Salamov A."/>
            <person name="Andreopoulos B."/>
            <person name="Baker S."/>
            <person name="Barry K."/>
            <person name="Bills G."/>
            <person name="Bluhm B."/>
            <person name="Cannon C."/>
            <person name="Castanera R."/>
            <person name="Culley D."/>
            <person name="Daum C."/>
            <person name="Ezra D."/>
            <person name="Gonzalez J."/>
            <person name="Henrissat B."/>
            <person name="Kuo A."/>
            <person name="Liang C."/>
            <person name="Lipzen A."/>
            <person name="Lutzoni F."/>
            <person name="Magnuson J."/>
            <person name="Mondo S."/>
            <person name="Nolan M."/>
            <person name="Ohm R."/>
            <person name="Pangilinan J."/>
            <person name="Park H.-J."/>
            <person name="Ramirez L."/>
            <person name="Alfaro M."/>
            <person name="Sun H."/>
            <person name="Tritt A."/>
            <person name="Yoshinaga Y."/>
            <person name="Zwiers L.-H."/>
            <person name="Turgeon B."/>
            <person name="Goodwin S."/>
            <person name="Spatafora J."/>
            <person name="Crous P."/>
            <person name="Grigoriev I."/>
        </authorList>
    </citation>
    <scope>NUCLEOTIDE SEQUENCE</scope>
    <source>
        <strain evidence="3">CBS 121739</strain>
    </source>
</reference>
<organism evidence="3 4">
    <name type="scientific">Pseudovirgaria hyperparasitica</name>
    <dbReference type="NCBI Taxonomy" id="470096"/>
    <lineage>
        <taxon>Eukaryota</taxon>
        <taxon>Fungi</taxon>
        <taxon>Dikarya</taxon>
        <taxon>Ascomycota</taxon>
        <taxon>Pezizomycotina</taxon>
        <taxon>Dothideomycetes</taxon>
        <taxon>Dothideomycetes incertae sedis</taxon>
        <taxon>Acrospermales</taxon>
        <taxon>Acrospermaceae</taxon>
        <taxon>Pseudovirgaria</taxon>
    </lineage>
</organism>
<feature type="compositionally biased region" description="Polar residues" evidence="1">
    <location>
        <begin position="37"/>
        <end position="49"/>
    </location>
</feature>
<feature type="transmembrane region" description="Helical" evidence="2">
    <location>
        <begin position="294"/>
        <end position="316"/>
    </location>
</feature>
<dbReference type="Proteomes" id="UP000799437">
    <property type="component" value="Unassembled WGS sequence"/>
</dbReference>
<feature type="region of interest" description="Disordered" evidence="1">
    <location>
        <begin position="64"/>
        <end position="100"/>
    </location>
</feature>
<keyword evidence="4" id="KW-1185">Reference proteome</keyword>
<feature type="compositionally biased region" description="Polar residues" evidence="1">
    <location>
        <begin position="1"/>
        <end position="21"/>
    </location>
</feature>